<sequence>PLPLPLRVSQRGWMPRADYHKLLAGARVNLCVSHGETFSYQVAEATMLQTPSVVSEAVSWAPKHALSGIHAEDIAHAIFRTLDRDAEMIDRWRIELESYASRSLDTLTSRL</sequence>
<comment type="caution">
    <text evidence="1">The sequence shown here is derived from an EMBL/GenBank/DDBJ whole genome shotgun (WGS) entry which is preliminary data.</text>
</comment>
<reference evidence="1" key="1">
    <citation type="journal article" date="2015" name="Nature">
        <title>Complex archaea that bridge the gap between prokaryotes and eukaryotes.</title>
        <authorList>
            <person name="Spang A."/>
            <person name="Saw J.H."/>
            <person name="Jorgensen S.L."/>
            <person name="Zaremba-Niedzwiedzka K."/>
            <person name="Martijn J."/>
            <person name="Lind A.E."/>
            <person name="van Eijk R."/>
            <person name="Schleper C."/>
            <person name="Guy L."/>
            <person name="Ettema T.J."/>
        </authorList>
    </citation>
    <scope>NUCLEOTIDE SEQUENCE</scope>
</reference>
<dbReference type="SUPFAM" id="SSF53756">
    <property type="entry name" value="UDP-Glycosyltransferase/glycogen phosphorylase"/>
    <property type="match status" value="1"/>
</dbReference>
<evidence type="ECO:0008006" key="2">
    <source>
        <dbReference type="Google" id="ProtNLM"/>
    </source>
</evidence>
<evidence type="ECO:0000313" key="1">
    <source>
        <dbReference type="EMBL" id="KKK80684.1"/>
    </source>
</evidence>
<organism evidence="1">
    <name type="scientific">marine sediment metagenome</name>
    <dbReference type="NCBI Taxonomy" id="412755"/>
    <lineage>
        <taxon>unclassified sequences</taxon>
        <taxon>metagenomes</taxon>
        <taxon>ecological metagenomes</taxon>
    </lineage>
</organism>
<protein>
    <recommendedName>
        <fullName evidence="2">Glycosyl transferase family 1 domain-containing protein</fullName>
    </recommendedName>
</protein>
<proteinExistence type="predicted"/>
<name>A0A0F9AQD5_9ZZZZ</name>
<dbReference type="AlphaFoldDB" id="A0A0F9AQD5"/>
<dbReference type="EMBL" id="LAZR01053464">
    <property type="protein sequence ID" value="KKK80684.1"/>
    <property type="molecule type" value="Genomic_DNA"/>
</dbReference>
<accession>A0A0F9AQD5</accession>
<feature type="non-terminal residue" evidence="1">
    <location>
        <position position="1"/>
    </location>
</feature>
<gene>
    <name evidence="1" type="ORF">LCGC14_2821010</name>
</gene>
<dbReference type="Gene3D" id="3.40.50.2000">
    <property type="entry name" value="Glycogen Phosphorylase B"/>
    <property type="match status" value="1"/>
</dbReference>